<dbReference type="Proteomes" id="UP000615446">
    <property type="component" value="Unassembled WGS sequence"/>
</dbReference>
<organism evidence="1 2">
    <name type="scientific">Rhizophagus clarus</name>
    <dbReference type="NCBI Taxonomy" id="94130"/>
    <lineage>
        <taxon>Eukaryota</taxon>
        <taxon>Fungi</taxon>
        <taxon>Fungi incertae sedis</taxon>
        <taxon>Mucoromycota</taxon>
        <taxon>Glomeromycotina</taxon>
        <taxon>Glomeromycetes</taxon>
        <taxon>Glomerales</taxon>
        <taxon>Glomeraceae</taxon>
        <taxon>Rhizophagus</taxon>
    </lineage>
</organism>
<evidence type="ECO:0000313" key="1">
    <source>
        <dbReference type="EMBL" id="GES98651.1"/>
    </source>
</evidence>
<accession>A0A8H3M6I5</accession>
<dbReference type="OrthoDB" id="2445277at2759"/>
<gene>
    <name evidence="1" type="ORF">RCL2_002518400</name>
</gene>
<reference evidence="1" key="1">
    <citation type="submission" date="2019-10" db="EMBL/GenBank/DDBJ databases">
        <title>Conservation and host-specific expression of non-tandemly repeated heterogenous ribosome RNA gene in arbuscular mycorrhizal fungi.</title>
        <authorList>
            <person name="Maeda T."/>
            <person name="Kobayashi Y."/>
            <person name="Nakagawa T."/>
            <person name="Ezawa T."/>
            <person name="Yamaguchi K."/>
            <person name="Bino T."/>
            <person name="Nishimoto Y."/>
            <person name="Shigenobu S."/>
            <person name="Kawaguchi M."/>
        </authorList>
    </citation>
    <scope>NUCLEOTIDE SEQUENCE</scope>
    <source>
        <strain evidence="1">HR1</strain>
    </source>
</reference>
<comment type="caution">
    <text evidence="1">The sequence shown here is derived from an EMBL/GenBank/DDBJ whole genome shotgun (WGS) entry which is preliminary data.</text>
</comment>
<protein>
    <submittedName>
        <fullName evidence="1">Uncharacterized protein</fullName>
    </submittedName>
</protein>
<name>A0A8H3M6I5_9GLOM</name>
<proteinExistence type="predicted"/>
<dbReference type="AlphaFoldDB" id="A0A8H3M6I5"/>
<evidence type="ECO:0000313" key="2">
    <source>
        <dbReference type="Proteomes" id="UP000615446"/>
    </source>
</evidence>
<dbReference type="EMBL" id="BLAL01000274">
    <property type="protein sequence ID" value="GES98651.1"/>
    <property type="molecule type" value="Genomic_DNA"/>
</dbReference>
<sequence length="233" mass="27641">MLMSFHYLLHVANSIKDCGLCWVLWQYLMERLCGMLLPLVHSKLHLYVNLANNVMLMKKINYLPYVSSSNHIIKNNSKKIWPQHKVFSLENYDEELYFLSIIYFLNRRTELQKLIHFYSAILEISKKEIVSIKRDNKISRNNYCVAVIISEDKELFSEIIFYLVHKHLGENKILAYIHWSNKIVNDQLSIKYFQGKSSKYGFIDISDIDRCVSFIELNNKTYILNKESQVICN</sequence>